<dbReference type="SUPFAM" id="SSF46785">
    <property type="entry name" value="Winged helix' DNA-binding domain"/>
    <property type="match status" value="1"/>
</dbReference>
<dbReference type="PANTHER" id="PTHR33154:SF33">
    <property type="entry name" value="TRANSCRIPTIONAL REPRESSOR SDPR"/>
    <property type="match status" value="1"/>
</dbReference>
<evidence type="ECO:0000256" key="3">
    <source>
        <dbReference type="ARBA" id="ARBA00023163"/>
    </source>
</evidence>
<dbReference type="InterPro" id="IPR051081">
    <property type="entry name" value="HTH_MetalResp_TranReg"/>
</dbReference>
<protein>
    <submittedName>
        <fullName evidence="5">Metalloregulator ArsR/SmtB family transcription factor</fullName>
    </submittedName>
</protein>
<feature type="domain" description="HTH arsR-type" evidence="4">
    <location>
        <begin position="1"/>
        <end position="95"/>
    </location>
</feature>
<organism evidence="5 6">
    <name type="scientific">Hassallia byssoidea VB512170</name>
    <dbReference type="NCBI Taxonomy" id="1304833"/>
    <lineage>
        <taxon>Bacteria</taxon>
        <taxon>Bacillati</taxon>
        <taxon>Cyanobacteriota</taxon>
        <taxon>Cyanophyceae</taxon>
        <taxon>Nostocales</taxon>
        <taxon>Tolypothrichaceae</taxon>
        <taxon>Hassallia</taxon>
    </lineage>
</organism>
<sequence>MKKEQFQTLLQFFKALADESRLKILGILANQECSVEELAALLQLKEPTVSHHLAKLKQLNLVTMRSEGNSHLYQLDSEALQSISKEIFTPEKIASLVEDVDNEAWSNKVLKTYLEGDVFSNESVHRLKEIPASRKKRLVILKWLVSKFEMGVKYSEPEVNEILKRYHPDCATLRREFIGYQLMQRENSVYWRLSP</sequence>
<dbReference type="Proteomes" id="UP000031549">
    <property type="component" value="Unassembled WGS sequence"/>
</dbReference>
<dbReference type="GO" id="GO:0003677">
    <property type="term" value="F:DNA binding"/>
    <property type="evidence" value="ECO:0007669"/>
    <property type="project" value="UniProtKB-KW"/>
</dbReference>
<evidence type="ECO:0000256" key="1">
    <source>
        <dbReference type="ARBA" id="ARBA00023015"/>
    </source>
</evidence>
<gene>
    <name evidence="5" type="ORF">PI95_004910</name>
</gene>
<dbReference type="Pfam" id="PF09860">
    <property type="entry name" value="DUF2087"/>
    <property type="match status" value="1"/>
</dbReference>
<dbReference type="InterPro" id="IPR036388">
    <property type="entry name" value="WH-like_DNA-bd_sf"/>
</dbReference>
<dbReference type="InterPro" id="IPR001845">
    <property type="entry name" value="HTH_ArsR_DNA-bd_dom"/>
</dbReference>
<accession>A0A846H3G2</accession>
<reference evidence="5 6" key="1">
    <citation type="journal article" date="2015" name="Genome Announc.">
        <title>Draft Genome Sequence of Cyanobacterium Hassallia byssoidea Strain VB512170, Isolated from Monuments in India.</title>
        <authorList>
            <person name="Singh D."/>
            <person name="Chandrababunaidu M.M."/>
            <person name="Panda A."/>
            <person name="Sen D."/>
            <person name="Bhattacharyya S."/>
            <person name="Adhikary S.P."/>
            <person name="Tripathy S."/>
        </authorList>
    </citation>
    <scope>NUCLEOTIDE SEQUENCE [LARGE SCALE GENOMIC DNA]</scope>
    <source>
        <strain evidence="5 6">VB512170</strain>
    </source>
</reference>
<evidence type="ECO:0000313" key="6">
    <source>
        <dbReference type="Proteomes" id="UP000031549"/>
    </source>
</evidence>
<name>A0A846H3G2_9CYAN</name>
<dbReference type="PROSITE" id="PS50987">
    <property type="entry name" value="HTH_ARSR_2"/>
    <property type="match status" value="1"/>
</dbReference>
<keyword evidence="6" id="KW-1185">Reference proteome</keyword>
<evidence type="ECO:0000313" key="5">
    <source>
        <dbReference type="EMBL" id="NEU71932.1"/>
    </source>
</evidence>
<dbReference type="RefSeq" id="WP_039743759.1">
    <property type="nucleotide sequence ID" value="NZ_JTCM02000006.1"/>
</dbReference>
<keyword evidence="1" id="KW-0805">Transcription regulation</keyword>
<dbReference type="PANTHER" id="PTHR33154">
    <property type="entry name" value="TRANSCRIPTIONAL REGULATOR, ARSR FAMILY"/>
    <property type="match status" value="1"/>
</dbReference>
<dbReference type="AlphaFoldDB" id="A0A846H3G2"/>
<comment type="caution">
    <text evidence="5">The sequence shown here is derived from an EMBL/GenBank/DDBJ whole genome shotgun (WGS) entry which is preliminary data.</text>
</comment>
<keyword evidence="3" id="KW-0804">Transcription</keyword>
<dbReference type="InterPro" id="IPR011991">
    <property type="entry name" value="ArsR-like_HTH"/>
</dbReference>
<dbReference type="NCBIfam" id="NF033788">
    <property type="entry name" value="HTH_metalloreg"/>
    <property type="match status" value="1"/>
</dbReference>
<dbReference type="GO" id="GO:0003700">
    <property type="term" value="F:DNA-binding transcription factor activity"/>
    <property type="evidence" value="ECO:0007669"/>
    <property type="project" value="InterPro"/>
</dbReference>
<dbReference type="EMBL" id="JTCM02000006">
    <property type="protein sequence ID" value="NEU71932.1"/>
    <property type="molecule type" value="Genomic_DNA"/>
</dbReference>
<dbReference type="Pfam" id="PF01022">
    <property type="entry name" value="HTH_5"/>
    <property type="match status" value="1"/>
</dbReference>
<proteinExistence type="predicted"/>
<evidence type="ECO:0000256" key="2">
    <source>
        <dbReference type="ARBA" id="ARBA00023125"/>
    </source>
</evidence>
<dbReference type="InterPro" id="IPR036390">
    <property type="entry name" value="WH_DNA-bd_sf"/>
</dbReference>
<keyword evidence="2" id="KW-0238">DNA-binding</keyword>
<dbReference type="SMART" id="SM00418">
    <property type="entry name" value="HTH_ARSR"/>
    <property type="match status" value="1"/>
</dbReference>
<evidence type="ECO:0000259" key="4">
    <source>
        <dbReference type="PROSITE" id="PS50987"/>
    </source>
</evidence>
<dbReference type="Gene3D" id="1.10.10.10">
    <property type="entry name" value="Winged helix-like DNA-binding domain superfamily/Winged helix DNA-binding domain"/>
    <property type="match status" value="1"/>
</dbReference>
<dbReference type="PRINTS" id="PR00778">
    <property type="entry name" value="HTHARSR"/>
</dbReference>
<dbReference type="InterPro" id="IPR018656">
    <property type="entry name" value="DUF2087"/>
</dbReference>
<dbReference type="CDD" id="cd00090">
    <property type="entry name" value="HTH_ARSR"/>
    <property type="match status" value="1"/>
</dbReference>